<dbReference type="EMBL" id="CAJNNV010031125">
    <property type="protein sequence ID" value="CAE8634754.1"/>
    <property type="molecule type" value="Genomic_DNA"/>
</dbReference>
<dbReference type="PROSITE" id="PS50878">
    <property type="entry name" value="RT_POL"/>
    <property type="match status" value="1"/>
</dbReference>
<reference evidence="2" key="1">
    <citation type="submission" date="2021-02" db="EMBL/GenBank/DDBJ databases">
        <authorList>
            <person name="Dougan E. K."/>
            <person name="Rhodes N."/>
            <person name="Thang M."/>
            <person name="Chan C."/>
        </authorList>
    </citation>
    <scope>NUCLEOTIDE SEQUENCE</scope>
</reference>
<sequence length="1034" mass="112460">MDARGVDIVMVQEMRAPLGASLPRSQPFQYVGPDGSYGRDAGIHESPDWIWRALPGRGGGVPMALASFWAPHVGCRPEVRAEFWTRLHASILAVKASLPDAALLIAGDSNLWVPGLVPERGLRHADRLPLTQLEAMLCAFGLENANLPDQATHRAGAALDLVICSPGLLAHPPEVHNGDVCRCADRRLCCPAMSSDHFLLTFDVVCPPIERERDTASAAAWPIVRDWPAHLESLRVPLSTWNDDILRLRTSDPGPAQRRSAINDLYTKLSYIIWGSAGSADGARRCREQFCTGRRELPIGMSWPTPLGDPPMRQGSAPVPSAPDAREAWRSHFGTASCLPIEGFDDEQFRNIQRLAESLRQDEANASGLLRGHLDGASVQTDLLHAVAACHDGAVGPDGFPYACFRPDIPWWHAAVLDFCNLVRDWATVPSAWRSACVVPIWKRGDRNQPGNYCPISLSSCFGQFFERLILSRIAFQTNPKLDHCQAGCRWGAEEQSYVLSECSRLRAGLPTYCGFVDLKNAFGTTWVDAALCRLRRCGVDGATWLTVADLCSETQSRVQAYGGSSSAWHDEGLGQGRVLSPLLFNLVVNGAAAAVRRVCSGVRLGTEAGAPRVTVLLYADDIVLLAETPQDLQAGLDAIAAWACRWRFTFSAGPEKSAVMVVNGPWPLPPLLMIGSVSLPFVDQYPYLGVLFHNRGGWGQHADRSSARGNARLAECVAWATRETLDVVFGSKLFHVYVLAAVLHGYELAIIDRQPLRNYEKCLRGWGRRLLGWPRGSPNAAVLGDLGWDDFEALALGRVAGLFARLRCCPWAGFRSEIPAAVFQYALTRNDSWASWAAASQGAAGVPDHNALGVGPGVPTAAGQRWRRRAAVFALSVSTQQCFTAASAEIDSLAFYASLQPAPLLHLSVHNRREQAADAGEWGLARCGHHSFCDGRIARHQTYHSQCLLCDCDDGTLEHALNRCPATEDVRSTWHRRVGAGSGYSNGCAAMAWMFDPGSLHNSGPTCAAHVALVSAVSRRGALAFRELRALNA</sequence>
<feature type="domain" description="Reverse transcriptase" evidence="1">
    <location>
        <begin position="422"/>
        <end position="693"/>
    </location>
</feature>
<dbReference type="AlphaFoldDB" id="A0A813HA28"/>
<dbReference type="InterPro" id="IPR043502">
    <property type="entry name" value="DNA/RNA_pol_sf"/>
</dbReference>
<evidence type="ECO:0000259" key="1">
    <source>
        <dbReference type="PROSITE" id="PS50878"/>
    </source>
</evidence>
<dbReference type="InterPro" id="IPR000477">
    <property type="entry name" value="RT_dom"/>
</dbReference>
<dbReference type="OrthoDB" id="449108at2759"/>
<organism evidence="2 3">
    <name type="scientific">Polarella glacialis</name>
    <name type="common">Dinoflagellate</name>
    <dbReference type="NCBI Taxonomy" id="89957"/>
    <lineage>
        <taxon>Eukaryota</taxon>
        <taxon>Sar</taxon>
        <taxon>Alveolata</taxon>
        <taxon>Dinophyceae</taxon>
        <taxon>Suessiales</taxon>
        <taxon>Suessiaceae</taxon>
        <taxon>Polarella</taxon>
    </lineage>
</organism>
<dbReference type="PANTHER" id="PTHR47027">
    <property type="entry name" value="REVERSE TRANSCRIPTASE DOMAIN-CONTAINING PROTEIN"/>
    <property type="match status" value="1"/>
</dbReference>
<name>A0A813HA28_POLGL</name>
<dbReference type="Pfam" id="PF00078">
    <property type="entry name" value="RVT_1"/>
    <property type="match status" value="1"/>
</dbReference>
<dbReference type="Proteomes" id="UP000654075">
    <property type="component" value="Unassembled WGS sequence"/>
</dbReference>
<accession>A0A813HA28</accession>
<dbReference type="CDD" id="cd01650">
    <property type="entry name" value="RT_nLTR_like"/>
    <property type="match status" value="1"/>
</dbReference>
<dbReference type="SUPFAM" id="SSF56219">
    <property type="entry name" value="DNase I-like"/>
    <property type="match status" value="1"/>
</dbReference>
<evidence type="ECO:0000313" key="3">
    <source>
        <dbReference type="Proteomes" id="UP000654075"/>
    </source>
</evidence>
<evidence type="ECO:0000313" key="2">
    <source>
        <dbReference type="EMBL" id="CAE8634754.1"/>
    </source>
</evidence>
<dbReference type="SUPFAM" id="SSF56672">
    <property type="entry name" value="DNA/RNA polymerases"/>
    <property type="match status" value="1"/>
</dbReference>
<gene>
    <name evidence="2" type="ORF">PGLA1383_LOCUS50374</name>
</gene>
<dbReference type="PANTHER" id="PTHR47027:SF20">
    <property type="entry name" value="REVERSE TRANSCRIPTASE-LIKE PROTEIN WITH RNA-DIRECTED DNA POLYMERASE DOMAIN"/>
    <property type="match status" value="1"/>
</dbReference>
<protein>
    <recommendedName>
        <fullName evidence="1">Reverse transcriptase domain-containing protein</fullName>
    </recommendedName>
</protein>
<comment type="caution">
    <text evidence="2">The sequence shown here is derived from an EMBL/GenBank/DDBJ whole genome shotgun (WGS) entry which is preliminary data.</text>
</comment>
<dbReference type="InterPro" id="IPR036691">
    <property type="entry name" value="Endo/exonu/phosph_ase_sf"/>
</dbReference>
<proteinExistence type="predicted"/>
<keyword evidence="3" id="KW-1185">Reference proteome</keyword>